<keyword evidence="2" id="KW-1185">Reference proteome</keyword>
<reference evidence="2" key="1">
    <citation type="submission" date="2016-11" db="EMBL/GenBank/DDBJ databases">
        <authorList>
            <person name="Varghese N."/>
            <person name="Submissions S."/>
        </authorList>
    </citation>
    <scope>NUCLEOTIDE SEQUENCE [LARGE SCALE GENOMIC DNA]</scope>
    <source>
        <strain evidence="2">DSM 16990</strain>
    </source>
</reference>
<evidence type="ECO:0000313" key="2">
    <source>
        <dbReference type="Proteomes" id="UP000184287"/>
    </source>
</evidence>
<proteinExistence type="predicted"/>
<dbReference type="AlphaFoldDB" id="A0A1M5H3D2"/>
<accession>A0A1M5H3D2</accession>
<name>A0A1M5H3D2_9SPHI</name>
<dbReference type="STRING" id="288992.SAMN04488522_104490"/>
<protein>
    <submittedName>
        <fullName evidence="1">Uncharacterized protein</fullName>
    </submittedName>
</protein>
<dbReference type="EMBL" id="FQUQ01000004">
    <property type="protein sequence ID" value="SHG10509.1"/>
    <property type="molecule type" value="Genomic_DNA"/>
</dbReference>
<dbReference type="Proteomes" id="UP000184287">
    <property type="component" value="Unassembled WGS sequence"/>
</dbReference>
<evidence type="ECO:0000313" key="1">
    <source>
        <dbReference type="EMBL" id="SHG10509.1"/>
    </source>
</evidence>
<sequence length="81" mass="9009">MAWYIYIGIGDSSIPSSCIKSTLNPTCINDCIIYAIDLVDNTIVPITPSNQNGVERISNAYTSSQVQPFDFQIYVRLKSKC</sequence>
<organism evidence="1 2">
    <name type="scientific">Pedobacter caeni</name>
    <dbReference type="NCBI Taxonomy" id="288992"/>
    <lineage>
        <taxon>Bacteria</taxon>
        <taxon>Pseudomonadati</taxon>
        <taxon>Bacteroidota</taxon>
        <taxon>Sphingobacteriia</taxon>
        <taxon>Sphingobacteriales</taxon>
        <taxon>Sphingobacteriaceae</taxon>
        <taxon>Pedobacter</taxon>
    </lineage>
</organism>
<gene>
    <name evidence="1" type="ORF">SAMN04488522_104490</name>
</gene>